<keyword evidence="7" id="KW-0677">Repeat</keyword>
<gene>
    <name evidence="17" type="primary">TRPV6</name>
    <name evidence="17" type="ORF">Tcan_15065</name>
</gene>
<dbReference type="GO" id="GO:0098703">
    <property type="term" value="P:calcium ion import across plasma membrane"/>
    <property type="evidence" value="ECO:0007669"/>
    <property type="project" value="TreeGrafter"/>
</dbReference>
<keyword evidence="2" id="KW-0813">Transport</keyword>
<keyword evidence="10" id="KW-0406">Ion transport</keyword>
<feature type="transmembrane region" description="Helical" evidence="15">
    <location>
        <begin position="569"/>
        <end position="591"/>
    </location>
</feature>
<feature type="transmembrane region" description="Helical" evidence="15">
    <location>
        <begin position="413"/>
        <end position="431"/>
    </location>
</feature>
<evidence type="ECO:0000256" key="9">
    <source>
        <dbReference type="ARBA" id="ARBA00022989"/>
    </source>
</evidence>
<comment type="subcellular location">
    <subcellularLocation>
        <location evidence="1">Cell membrane</location>
        <topology evidence="1">Multi-pass membrane protein</topology>
    </subcellularLocation>
</comment>
<dbReference type="GO" id="GO:0005262">
    <property type="term" value="F:calcium channel activity"/>
    <property type="evidence" value="ECO:0007669"/>
    <property type="project" value="UniProtKB-KW"/>
</dbReference>
<dbReference type="AlphaFoldDB" id="A0A0B2VE94"/>
<feature type="transmembrane region" description="Helical" evidence="15">
    <location>
        <begin position="545"/>
        <end position="563"/>
    </location>
</feature>
<feature type="transmembrane region" description="Helical" evidence="15">
    <location>
        <begin position="658"/>
        <end position="677"/>
    </location>
</feature>
<dbReference type="FunFam" id="1.25.40.20:FF:000181">
    <property type="entry name" value="Nanchung, isoform A"/>
    <property type="match status" value="1"/>
</dbReference>
<feature type="domain" description="Ion transport" evidence="16">
    <location>
        <begin position="583"/>
        <end position="729"/>
    </location>
</feature>
<feature type="transmembrane region" description="Helical" evidence="15">
    <location>
        <begin position="697"/>
        <end position="716"/>
    </location>
</feature>
<dbReference type="PROSITE" id="PS50088">
    <property type="entry name" value="ANK_REPEAT"/>
    <property type="match status" value="2"/>
</dbReference>
<evidence type="ECO:0000259" key="16">
    <source>
        <dbReference type="Pfam" id="PF00520"/>
    </source>
</evidence>
<accession>A0A0B2VE94</accession>
<dbReference type="SMART" id="SM00248">
    <property type="entry name" value="ANK"/>
    <property type="match status" value="5"/>
</dbReference>
<keyword evidence="12" id="KW-0407">Ion channel</keyword>
<comment type="caution">
    <text evidence="17">The sequence shown here is derived from an EMBL/GenBank/DDBJ whole genome shotgun (WGS) entry which is preliminary data.</text>
</comment>
<dbReference type="InterPro" id="IPR024862">
    <property type="entry name" value="TRPV"/>
</dbReference>
<dbReference type="STRING" id="6265.A0A0B2VE94"/>
<evidence type="ECO:0000256" key="7">
    <source>
        <dbReference type="ARBA" id="ARBA00022737"/>
    </source>
</evidence>
<evidence type="ECO:0000256" key="13">
    <source>
        <dbReference type="PROSITE-ProRule" id="PRU00023"/>
    </source>
</evidence>
<keyword evidence="11 15" id="KW-0472">Membrane</keyword>
<evidence type="ECO:0000256" key="10">
    <source>
        <dbReference type="ARBA" id="ARBA00023065"/>
    </source>
</evidence>
<name>A0A0B2VE94_TOXCA</name>
<evidence type="ECO:0000256" key="11">
    <source>
        <dbReference type="ARBA" id="ARBA00023136"/>
    </source>
</evidence>
<dbReference type="EMBL" id="JPKZ01001850">
    <property type="protein sequence ID" value="KHN79764.1"/>
    <property type="molecule type" value="Genomic_DNA"/>
</dbReference>
<dbReference type="Pfam" id="PF00520">
    <property type="entry name" value="Ion_trans"/>
    <property type="match status" value="1"/>
</dbReference>
<feature type="compositionally biased region" description="Basic and acidic residues" evidence="14">
    <location>
        <begin position="779"/>
        <end position="797"/>
    </location>
</feature>
<dbReference type="Gene3D" id="1.25.40.20">
    <property type="entry name" value="Ankyrin repeat-containing domain"/>
    <property type="match status" value="1"/>
</dbReference>
<keyword evidence="4" id="KW-0109">Calcium transport</keyword>
<dbReference type="SUPFAM" id="SSF48403">
    <property type="entry name" value="Ankyrin repeat"/>
    <property type="match status" value="1"/>
</dbReference>
<reference evidence="17 18" key="1">
    <citation type="submission" date="2014-11" db="EMBL/GenBank/DDBJ databases">
        <title>Genetic blueprint of the zoonotic pathogen Toxocara canis.</title>
        <authorList>
            <person name="Zhu X.-Q."/>
            <person name="Korhonen P.K."/>
            <person name="Cai H."/>
            <person name="Young N.D."/>
            <person name="Nejsum P."/>
            <person name="von Samson-Himmelstjerna G."/>
            <person name="Boag P.R."/>
            <person name="Tan P."/>
            <person name="Li Q."/>
            <person name="Min J."/>
            <person name="Yang Y."/>
            <person name="Wang X."/>
            <person name="Fang X."/>
            <person name="Hall R.S."/>
            <person name="Hofmann A."/>
            <person name="Sternberg P.W."/>
            <person name="Jex A.R."/>
            <person name="Gasser R.B."/>
        </authorList>
    </citation>
    <scope>NUCLEOTIDE SEQUENCE [LARGE SCALE GENOMIC DNA]</scope>
    <source>
        <strain evidence="17">PN_DK_2014</strain>
    </source>
</reference>
<dbReference type="OMA" id="YQYLHQN"/>
<dbReference type="InterPro" id="IPR036770">
    <property type="entry name" value="Ankyrin_rpt-contain_sf"/>
</dbReference>
<dbReference type="InterPro" id="IPR005821">
    <property type="entry name" value="Ion_trans_dom"/>
</dbReference>
<feature type="transmembrane region" description="Helical" evidence="15">
    <location>
        <begin position="621"/>
        <end position="638"/>
    </location>
</feature>
<evidence type="ECO:0000256" key="5">
    <source>
        <dbReference type="ARBA" id="ARBA00022673"/>
    </source>
</evidence>
<feature type="region of interest" description="Disordered" evidence="14">
    <location>
        <begin position="777"/>
        <end position="815"/>
    </location>
</feature>
<keyword evidence="17" id="KW-0675">Receptor</keyword>
<keyword evidence="6 15" id="KW-0812">Transmembrane</keyword>
<evidence type="ECO:0000256" key="4">
    <source>
        <dbReference type="ARBA" id="ARBA00022568"/>
    </source>
</evidence>
<feature type="repeat" description="ANK" evidence="13">
    <location>
        <begin position="285"/>
        <end position="317"/>
    </location>
</feature>
<dbReference type="GO" id="GO:0005886">
    <property type="term" value="C:plasma membrane"/>
    <property type="evidence" value="ECO:0007669"/>
    <property type="project" value="UniProtKB-SubCell"/>
</dbReference>
<dbReference type="PANTHER" id="PTHR10582">
    <property type="entry name" value="TRANSIENT RECEPTOR POTENTIAL ION CHANNEL PROTEIN"/>
    <property type="match status" value="1"/>
</dbReference>
<keyword evidence="13" id="KW-0040">ANK repeat</keyword>
<dbReference type="InterPro" id="IPR002110">
    <property type="entry name" value="Ankyrin_rpt"/>
</dbReference>
<evidence type="ECO:0000256" key="6">
    <source>
        <dbReference type="ARBA" id="ARBA00022692"/>
    </source>
</evidence>
<evidence type="ECO:0000256" key="14">
    <source>
        <dbReference type="SAM" id="MobiDB-lite"/>
    </source>
</evidence>
<proteinExistence type="predicted"/>
<evidence type="ECO:0000256" key="12">
    <source>
        <dbReference type="ARBA" id="ARBA00023303"/>
    </source>
</evidence>
<evidence type="ECO:0000313" key="17">
    <source>
        <dbReference type="EMBL" id="KHN79764.1"/>
    </source>
</evidence>
<sequence>MSKLVERSSIEEEKVYQLVDCHGDGILMPWIKYAQQTNDYGVLDEYLETVVKSFLYNGGKGKLISISELVMIRNKQRNAMLSALRRKKGRGKCGPNILDDINQEGAQQGDVIKALKILDGCIRGNRSMNYRELIWDITLRGKMGENLLHICMLHNTADHNELVRLIVKKYPKMVNDVFISEDYYGLSPLHQAIVNEDIEMVYFLLRHKADVHQRCYGSFFCADDQKASRTDSLEHEWVDLVQNSRFTGRMYWGEYPLSFAACTNQHDCFRLLRACNADPNMRDTNGNTVLHLAVIHELREMFVLAYELGARLDVKNNQKLTPMALAAKLAKKEMFDLILDMERDVLWNYGNVTCTAFPLGDIDTVDQRTGHLNQASVLSLVVYGEKSRHLDFLDGLLEDLLEAKWTAFGRTRFLFSLAYYIVYVLSFYVAFMAREFSATKAEEDIWSSNPFNASNQDSWAFTYEEIVYMQRVDEEKSQPLQCHLWEYHDRDGSFSQRALKFQIRLICECIILILALKQSLQEVVDILRSGHRRWWKIMRAFPSKILHTLSFAIVLLIVGVRFACGLHPHVFILENVLAIGAVLTTSMHFLFYCRGMRFVGPFVLMVYKIIVGDILRFFLIYLIFVIGFSQAFFVMFIGCEREHHERMARNETSNFENILVGSFESLMIMFIMSVGEFTSFYNTLNDCSSSLVPIGKVIFLIYELLVTVMLLNLLIAMMTRTYEKISETQKEWKRQWAQVILLLEQTLQPRDRLIAMLKYSRPIRSDKRHRAFVVRQRVSPHEPKAKTEVVGRERKTGTDAGSSESKDKTSIKQQPLLVTHLV</sequence>
<dbReference type="PROSITE" id="PS50297">
    <property type="entry name" value="ANK_REP_REGION"/>
    <property type="match status" value="1"/>
</dbReference>
<protein>
    <submittedName>
        <fullName evidence="17">Transient receptor potential cation channel subfamily V member 6</fullName>
    </submittedName>
</protein>
<evidence type="ECO:0000256" key="1">
    <source>
        <dbReference type="ARBA" id="ARBA00004651"/>
    </source>
</evidence>
<evidence type="ECO:0000313" key="18">
    <source>
        <dbReference type="Proteomes" id="UP000031036"/>
    </source>
</evidence>
<evidence type="ECO:0000256" key="2">
    <source>
        <dbReference type="ARBA" id="ARBA00022448"/>
    </source>
</evidence>
<dbReference type="Proteomes" id="UP000031036">
    <property type="component" value="Unassembled WGS sequence"/>
</dbReference>
<keyword evidence="3" id="KW-1003">Cell membrane</keyword>
<keyword evidence="5" id="KW-0107">Calcium channel</keyword>
<organism evidence="17 18">
    <name type="scientific">Toxocara canis</name>
    <name type="common">Canine roundworm</name>
    <dbReference type="NCBI Taxonomy" id="6265"/>
    <lineage>
        <taxon>Eukaryota</taxon>
        <taxon>Metazoa</taxon>
        <taxon>Ecdysozoa</taxon>
        <taxon>Nematoda</taxon>
        <taxon>Chromadorea</taxon>
        <taxon>Rhabditida</taxon>
        <taxon>Spirurina</taxon>
        <taxon>Ascaridomorpha</taxon>
        <taxon>Ascaridoidea</taxon>
        <taxon>Toxocaridae</taxon>
        <taxon>Toxocara</taxon>
    </lineage>
</organism>
<dbReference type="PANTHER" id="PTHR10582:SF22">
    <property type="entry name" value="ION TRANSPORT DOMAIN-CONTAINING PROTEIN"/>
    <property type="match status" value="1"/>
</dbReference>
<keyword evidence="18" id="KW-1185">Reference proteome</keyword>
<evidence type="ECO:0000256" key="8">
    <source>
        <dbReference type="ARBA" id="ARBA00022837"/>
    </source>
</evidence>
<feature type="repeat" description="ANK" evidence="13">
    <location>
        <begin position="184"/>
        <end position="216"/>
    </location>
</feature>
<dbReference type="OrthoDB" id="533508at2759"/>
<dbReference type="Gene3D" id="1.10.287.70">
    <property type="match status" value="1"/>
</dbReference>
<dbReference type="Pfam" id="PF12796">
    <property type="entry name" value="Ank_2"/>
    <property type="match status" value="2"/>
</dbReference>
<keyword evidence="8" id="KW-0106">Calcium</keyword>
<evidence type="ECO:0000256" key="3">
    <source>
        <dbReference type="ARBA" id="ARBA00022475"/>
    </source>
</evidence>
<evidence type="ECO:0000256" key="15">
    <source>
        <dbReference type="SAM" id="Phobius"/>
    </source>
</evidence>
<keyword evidence="9 15" id="KW-1133">Transmembrane helix</keyword>